<feature type="chain" id="PRO_5047270163" evidence="2">
    <location>
        <begin position="27"/>
        <end position="607"/>
    </location>
</feature>
<accession>A0ABX6NCW1</accession>
<proteinExistence type="predicted"/>
<dbReference type="InterPro" id="IPR030678">
    <property type="entry name" value="Peptide/Ni-bd"/>
</dbReference>
<organism evidence="4 5">
    <name type="scientific">Oceanidesulfovibrio marinus</name>
    <dbReference type="NCBI Taxonomy" id="370038"/>
    <lineage>
        <taxon>Bacteria</taxon>
        <taxon>Pseudomonadati</taxon>
        <taxon>Thermodesulfobacteriota</taxon>
        <taxon>Desulfovibrionia</taxon>
        <taxon>Desulfovibrionales</taxon>
        <taxon>Desulfovibrionaceae</taxon>
        <taxon>Oceanidesulfovibrio</taxon>
    </lineage>
</organism>
<dbReference type="Gene3D" id="3.10.105.10">
    <property type="entry name" value="Dipeptide-binding Protein, Domain 3"/>
    <property type="match status" value="1"/>
</dbReference>
<gene>
    <name evidence="4" type="ORF">E8L03_05610</name>
</gene>
<feature type="domain" description="Solute-binding protein family 5" evidence="3">
    <location>
        <begin position="103"/>
        <end position="508"/>
    </location>
</feature>
<evidence type="ECO:0000259" key="3">
    <source>
        <dbReference type="Pfam" id="PF00496"/>
    </source>
</evidence>
<dbReference type="PIRSF" id="PIRSF002741">
    <property type="entry name" value="MppA"/>
    <property type="match status" value="1"/>
</dbReference>
<evidence type="ECO:0000313" key="4">
    <source>
        <dbReference type="EMBL" id="QJT08434.1"/>
    </source>
</evidence>
<dbReference type="SUPFAM" id="SSF53850">
    <property type="entry name" value="Periplasmic binding protein-like II"/>
    <property type="match status" value="1"/>
</dbReference>
<reference evidence="4 5" key="1">
    <citation type="submission" date="2019-04" db="EMBL/GenBank/DDBJ databases">
        <title>Isolation and culture of sulfate reducing bacteria from the cold seep of the South China Sea.</title>
        <authorList>
            <person name="Sun C."/>
            <person name="Liu R."/>
        </authorList>
    </citation>
    <scope>NUCLEOTIDE SEQUENCE [LARGE SCALE GENOMIC DNA]</scope>
    <source>
        <strain evidence="4 5">CS1</strain>
    </source>
</reference>
<sequence>MKFAFRCIIPALVLVLSLSASGPAHAERVHALALHDTPKYGPDFTHFDYVNPDAPKGGLARFGAIGSYDNFNPFILKGIPASGAGLIYDTLMTKSNDEPFTAYGLLAESAEIAPDNTAITFYLHPEATFSDGEPVTADDVVFTFHALTEKGSPLYKRYYADVKAVTAVDQHTVRFDFVNGQNPELPLIVSELPVLPKHYWEGKDFSAVNLDVPIGSGPYKLSEYKTGSYVAYTLRDDYWGKDLPVNKGRNNFGTVRYDYYRDDTVAIEAFKAGEFDYRQERIAKEWATAYNGPPFDKGFIQLEEIQNSIPGGMQAFIMNTRRDMFKDPRVRYAMDFAFDFEWTNKNLFYGQYVRTESYFSNSELASFGLPSEDELKLLEPFRDQVPPEVFTTEYQAPKTDGSGNNRANLRKALELLAEAGYTLQNGVQTKDGKPLAFELMIRDPAFERIVLPYIRNLERIGVKVTPRLVDDSQYINRITAFDFDMITFPLGQSNSPGNEQRYYFSSEAADTPGTYNFMGVKSEAVDSLIDTIINSKSRGELITACRAMDRVLLWGHYVVPQWHTGYYRLAYWDLLTRPETIPPYGLDLWAWWIDPERAETIRAARGK</sequence>
<evidence type="ECO:0000313" key="5">
    <source>
        <dbReference type="Proteomes" id="UP000503251"/>
    </source>
</evidence>
<dbReference type="Gene3D" id="3.40.190.10">
    <property type="entry name" value="Periplasmic binding protein-like II"/>
    <property type="match status" value="1"/>
</dbReference>
<evidence type="ECO:0000256" key="2">
    <source>
        <dbReference type="SAM" id="SignalP"/>
    </source>
</evidence>
<protein>
    <submittedName>
        <fullName evidence="4">ABC transporter substrate-binding protein</fullName>
    </submittedName>
</protein>
<dbReference type="InterPro" id="IPR000914">
    <property type="entry name" value="SBP_5_dom"/>
</dbReference>
<name>A0ABX6NCW1_9BACT</name>
<dbReference type="PANTHER" id="PTHR30290:SF64">
    <property type="entry name" value="ABC TRANSPORTER PERIPLASMIC BINDING PROTEIN"/>
    <property type="match status" value="1"/>
</dbReference>
<dbReference type="RefSeq" id="WP_171266798.1">
    <property type="nucleotide sequence ID" value="NZ_CP039543.1"/>
</dbReference>
<dbReference type="Proteomes" id="UP000503251">
    <property type="component" value="Chromosome"/>
</dbReference>
<dbReference type="PANTHER" id="PTHR30290">
    <property type="entry name" value="PERIPLASMIC BINDING COMPONENT OF ABC TRANSPORTER"/>
    <property type="match status" value="1"/>
</dbReference>
<dbReference type="EMBL" id="CP039543">
    <property type="protein sequence ID" value="QJT08434.1"/>
    <property type="molecule type" value="Genomic_DNA"/>
</dbReference>
<keyword evidence="5" id="KW-1185">Reference proteome</keyword>
<dbReference type="InterPro" id="IPR039424">
    <property type="entry name" value="SBP_5"/>
</dbReference>
<keyword evidence="1 2" id="KW-0732">Signal</keyword>
<dbReference type="Pfam" id="PF00496">
    <property type="entry name" value="SBP_bac_5"/>
    <property type="match status" value="1"/>
</dbReference>
<evidence type="ECO:0000256" key="1">
    <source>
        <dbReference type="ARBA" id="ARBA00022729"/>
    </source>
</evidence>
<feature type="signal peptide" evidence="2">
    <location>
        <begin position="1"/>
        <end position="26"/>
    </location>
</feature>
<dbReference type="CDD" id="cd08497">
    <property type="entry name" value="MbnE-like"/>
    <property type="match status" value="1"/>
</dbReference>